<accession>A0ABR0MGL4</accession>
<proteinExistence type="predicted"/>
<keyword evidence="2" id="KW-1185">Reference proteome</keyword>
<name>A0ABR0MGL4_GOSAR</name>
<gene>
    <name evidence="1" type="ORF">PVK06_048494</name>
</gene>
<dbReference type="EMBL" id="JARKNE010000013">
    <property type="protein sequence ID" value="KAK5772215.1"/>
    <property type="molecule type" value="Genomic_DNA"/>
</dbReference>
<evidence type="ECO:0000313" key="2">
    <source>
        <dbReference type="Proteomes" id="UP001358586"/>
    </source>
</evidence>
<dbReference type="Proteomes" id="UP001358586">
    <property type="component" value="Chromosome 13"/>
</dbReference>
<protein>
    <recommendedName>
        <fullName evidence="3">Retrovirus-related Pol polyprotein from transposon TNT 1-94</fullName>
    </recommendedName>
</protein>
<reference evidence="1 2" key="1">
    <citation type="submission" date="2023-03" db="EMBL/GenBank/DDBJ databases">
        <title>WGS of Gossypium arboreum.</title>
        <authorList>
            <person name="Yu D."/>
        </authorList>
    </citation>
    <scope>NUCLEOTIDE SEQUENCE [LARGE SCALE GENOMIC DNA]</scope>
    <source>
        <tissue evidence="1">Leaf</tissue>
    </source>
</reference>
<sequence>MTFREGKKGQIHGKGTLNVPRMHRLKNVQLVNDLETNIVSINQLCDQGMLVNFTKNKCIVSNDSNEVIIEGGHTFDNYCNVMLVVNCNSAKLWYKMFELKKSKLAKTLMPINEKQYVDVDEVPTPRPLTEA</sequence>
<organism evidence="1 2">
    <name type="scientific">Gossypium arboreum</name>
    <name type="common">Tree cotton</name>
    <name type="synonym">Gossypium nanking</name>
    <dbReference type="NCBI Taxonomy" id="29729"/>
    <lineage>
        <taxon>Eukaryota</taxon>
        <taxon>Viridiplantae</taxon>
        <taxon>Streptophyta</taxon>
        <taxon>Embryophyta</taxon>
        <taxon>Tracheophyta</taxon>
        <taxon>Spermatophyta</taxon>
        <taxon>Magnoliopsida</taxon>
        <taxon>eudicotyledons</taxon>
        <taxon>Gunneridae</taxon>
        <taxon>Pentapetalae</taxon>
        <taxon>rosids</taxon>
        <taxon>malvids</taxon>
        <taxon>Malvales</taxon>
        <taxon>Malvaceae</taxon>
        <taxon>Malvoideae</taxon>
        <taxon>Gossypium</taxon>
    </lineage>
</organism>
<comment type="caution">
    <text evidence="1">The sequence shown here is derived from an EMBL/GenBank/DDBJ whole genome shotgun (WGS) entry which is preliminary data.</text>
</comment>
<evidence type="ECO:0000313" key="1">
    <source>
        <dbReference type="EMBL" id="KAK5772215.1"/>
    </source>
</evidence>
<evidence type="ECO:0008006" key="3">
    <source>
        <dbReference type="Google" id="ProtNLM"/>
    </source>
</evidence>